<dbReference type="EMBL" id="BLRW01000107">
    <property type="protein sequence ID" value="GFP23413.1"/>
    <property type="molecule type" value="Genomic_DNA"/>
</dbReference>
<comment type="caution">
    <text evidence="4">The sequence shown here is derived from an EMBL/GenBank/DDBJ whole genome shotgun (WGS) entry which is preliminary data.</text>
</comment>
<dbReference type="Proteomes" id="UP000585609">
    <property type="component" value="Unassembled WGS sequence"/>
</dbReference>
<dbReference type="Proteomes" id="UP000588083">
    <property type="component" value="Unassembled WGS sequence"/>
</dbReference>
<organism evidence="4 6">
    <name type="scientific">Candidatus Hakubella thermalkaliphila</name>
    <dbReference type="NCBI Taxonomy" id="2754717"/>
    <lineage>
        <taxon>Bacteria</taxon>
        <taxon>Bacillati</taxon>
        <taxon>Actinomycetota</taxon>
        <taxon>Actinomycetota incertae sedis</taxon>
        <taxon>Candidatus Hakubellales</taxon>
        <taxon>Candidatus Hakubellaceae</taxon>
        <taxon>Candidatus Hakubella</taxon>
    </lineage>
</organism>
<evidence type="ECO:0000313" key="8">
    <source>
        <dbReference type="Proteomes" id="UP000574717"/>
    </source>
</evidence>
<evidence type="ECO:0000313" key="1">
    <source>
        <dbReference type="EMBL" id="GFP19855.1"/>
    </source>
</evidence>
<accession>A0A6V8PXU5</accession>
<dbReference type="EMBL" id="BLSD01000033">
    <property type="protein sequence ID" value="GFP39144.1"/>
    <property type="molecule type" value="Genomic_DNA"/>
</dbReference>
<evidence type="ECO:0000313" key="10">
    <source>
        <dbReference type="Proteomes" id="UP000588083"/>
    </source>
</evidence>
<evidence type="ECO:0000313" key="7">
    <source>
        <dbReference type="Proteomes" id="UP000569018"/>
    </source>
</evidence>
<evidence type="ECO:0000313" key="2">
    <source>
        <dbReference type="EMBL" id="GFP23413.1"/>
    </source>
</evidence>
<evidence type="ECO:0000313" key="9">
    <source>
        <dbReference type="Proteomes" id="UP000585609"/>
    </source>
</evidence>
<evidence type="ECO:0000313" key="6">
    <source>
        <dbReference type="Proteomes" id="UP000561271"/>
    </source>
</evidence>
<dbReference type="RefSeq" id="WP_176231396.1">
    <property type="nucleotide sequence ID" value="NZ_BLRU01000160.1"/>
</dbReference>
<gene>
    <name evidence="1" type="ORF">HKBW3S03_01359</name>
    <name evidence="2" type="ORF">HKBW3S09_00880</name>
    <name evidence="3" type="ORF">HKBW3S34_00932</name>
    <name evidence="4" type="ORF">HKBW3S44_00797</name>
    <name evidence="5" type="ORF">HKBW3S47_00844</name>
</gene>
<dbReference type="EMBL" id="BLSC01000050">
    <property type="protein sequence ID" value="GFP37117.1"/>
    <property type="molecule type" value="Genomic_DNA"/>
</dbReference>
<dbReference type="EMBL" id="BLRZ01000036">
    <property type="protein sequence ID" value="GFP30012.1"/>
    <property type="molecule type" value="Genomic_DNA"/>
</dbReference>
<evidence type="ECO:0000313" key="4">
    <source>
        <dbReference type="EMBL" id="GFP37117.1"/>
    </source>
</evidence>
<keyword evidence="10" id="KW-1185">Reference proteome</keyword>
<dbReference type="EMBL" id="BLRU01000160">
    <property type="protein sequence ID" value="GFP19855.1"/>
    <property type="molecule type" value="Genomic_DNA"/>
</dbReference>
<dbReference type="Proteomes" id="UP000561271">
    <property type="component" value="Unassembled WGS sequence"/>
</dbReference>
<evidence type="ECO:0000313" key="5">
    <source>
        <dbReference type="EMBL" id="GFP39144.1"/>
    </source>
</evidence>
<reference evidence="6 7" key="1">
    <citation type="journal article" date="2020" name="Front. Microbiol.">
        <title>Single-cell genomics of novel Actinobacteria with the Wood-Ljungdahl pathway discovered in a serpentinizing system.</title>
        <authorList>
            <person name="Merino N."/>
            <person name="Kawai M."/>
            <person name="Boyd E.S."/>
            <person name="Colman D.R."/>
            <person name="McGlynn S.E."/>
            <person name="Nealson K.H."/>
            <person name="Kurokawa K."/>
            <person name="Hongoh Y."/>
        </authorList>
    </citation>
    <scope>NUCLEOTIDE SEQUENCE [LARGE SCALE GENOMIC DNA]</scope>
    <source>
        <strain evidence="1 8">S03</strain>
        <strain evidence="2 9">S09_30</strain>
        <strain evidence="3 10">S34</strain>
        <strain evidence="4 6">S44</strain>
        <strain evidence="5 7">S47</strain>
    </source>
</reference>
<name>A0A6V8PXU5_9ACTN</name>
<proteinExistence type="predicted"/>
<dbReference type="Proteomes" id="UP000574717">
    <property type="component" value="Unassembled WGS sequence"/>
</dbReference>
<dbReference type="Proteomes" id="UP000569018">
    <property type="component" value="Unassembled WGS sequence"/>
</dbReference>
<sequence length="178" mass="21314">MVVLKKGSFSLDFAVLKLSGELSEEDRQCAWELYTELSTRVAVTGKQRDPDCRNFDGEVYIESLASFYAFFQEARRIMRSFPVGRISKNKKAHLGVFINDLMQNVLRSFLEKWQGDFRYWWEYRSNKQLYPFDRQREYPKLKEFLSDWSDARYVLRQLQQELVTLYQLVDTTEKRSSK</sequence>
<protein>
    <submittedName>
        <fullName evidence="4">Uncharacterized protein</fullName>
    </submittedName>
</protein>
<evidence type="ECO:0000313" key="3">
    <source>
        <dbReference type="EMBL" id="GFP30012.1"/>
    </source>
</evidence>
<dbReference type="AlphaFoldDB" id="A0A6V8PXU5"/>